<gene>
    <name evidence="2" type="ORF">SAMN02982922_2789</name>
</gene>
<organism evidence="2 3">
    <name type="scientific">Mesorhizobium australicum</name>
    <dbReference type="NCBI Taxonomy" id="536018"/>
    <lineage>
        <taxon>Bacteria</taxon>
        <taxon>Pseudomonadati</taxon>
        <taxon>Pseudomonadota</taxon>
        <taxon>Alphaproteobacteria</taxon>
        <taxon>Hyphomicrobiales</taxon>
        <taxon>Phyllobacteriaceae</taxon>
        <taxon>Mesorhizobium</taxon>
    </lineage>
</organism>
<proteinExistence type="predicted"/>
<reference evidence="2 3" key="1">
    <citation type="submission" date="2017-04" db="EMBL/GenBank/DDBJ databases">
        <authorList>
            <person name="Afonso C.L."/>
            <person name="Miller P.J."/>
            <person name="Scott M.A."/>
            <person name="Spackman E."/>
            <person name="Goraichik I."/>
            <person name="Dimitrov K.M."/>
            <person name="Suarez D.L."/>
            <person name="Swayne D.E."/>
        </authorList>
    </citation>
    <scope>NUCLEOTIDE SEQUENCE [LARGE SCALE GENOMIC DNA]</scope>
    <source>
        <strain evidence="2 3">B5P</strain>
    </source>
</reference>
<feature type="compositionally biased region" description="Low complexity" evidence="1">
    <location>
        <begin position="108"/>
        <end position="131"/>
    </location>
</feature>
<accession>A0A1X7NX13</accession>
<dbReference type="RefSeq" id="WP_139832271.1">
    <property type="nucleotide sequence ID" value="NZ_FXBL01000004.1"/>
</dbReference>
<feature type="compositionally biased region" description="Basic residues" evidence="1">
    <location>
        <begin position="236"/>
        <end position="247"/>
    </location>
</feature>
<evidence type="ECO:0000256" key="1">
    <source>
        <dbReference type="SAM" id="MobiDB-lite"/>
    </source>
</evidence>
<feature type="region of interest" description="Disordered" evidence="1">
    <location>
        <begin position="234"/>
        <end position="266"/>
    </location>
</feature>
<dbReference type="AlphaFoldDB" id="A0A1X7NX13"/>
<feature type="region of interest" description="Disordered" evidence="1">
    <location>
        <begin position="72"/>
        <end position="131"/>
    </location>
</feature>
<evidence type="ECO:0000313" key="3">
    <source>
        <dbReference type="Proteomes" id="UP000193083"/>
    </source>
</evidence>
<name>A0A1X7NX13_9HYPH</name>
<keyword evidence="3" id="KW-1185">Reference proteome</keyword>
<sequence>MGRGISEAQWFAARELSEGQPPTRVRVAAVLGVDNSHVYSRSSAEGWKTIDHRNQEIRGLYREVQAIAAALSGRAPPEEKVADLPPLDEKEARGPEGQPRPANPPADPAAIAPEPAMGPDAGEGAARGPAAEPALAVPDWDRMDPVELLANASGFVARQVGRLIENADRRGGRLDKAQVEGLAALGKMMDRWEVLAAERTKDDKKKSDEKLADVFKRIDRRIVELAVEGAEFLDQRRRRGRGTTRRRGMADAGSPGTDSDLAQPAR</sequence>
<dbReference type="EMBL" id="FXBL01000004">
    <property type="protein sequence ID" value="SMH42723.1"/>
    <property type="molecule type" value="Genomic_DNA"/>
</dbReference>
<dbReference type="OrthoDB" id="8097598at2"/>
<protein>
    <submittedName>
        <fullName evidence="2">Uncharacterized protein</fullName>
    </submittedName>
</protein>
<dbReference type="Proteomes" id="UP000193083">
    <property type="component" value="Unassembled WGS sequence"/>
</dbReference>
<feature type="compositionally biased region" description="Basic and acidic residues" evidence="1">
    <location>
        <begin position="76"/>
        <end position="94"/>
    </location>
</feature>
<evidence type="ECO:0000313" key="2">
    <source>
        <dbReference type="EMBL" id="SMH42723.1"/>
    </source>
</evidence>